<evidence type="ECO:0000256" key="4">
    <source>
        <dbReference type="ARBA" id="ARBA00023002"/>
    </source>
</evidence>
<dbReference type="Proteomes" id="UP000654922">
    <property type="component" value="Unassembled WGS sequence"/>
</dbReference>
<dbReference type="GO" id="GO:0005506">
    <property type="term" value="F:iron ion binding"/>
    <property type="evidence" value="ECO:0007669"/>
    <property type="project" value="InterPro"/>
</dbReference>
<dbReference type="OrthoDB" id="1844152at2759"/>
<dbReference type="PRINTS" id="PR00465">
    <property type="entry name" value="EP450IV"/>
</dbReference>
<evidence type="ECO:0000256" key="1">
    <source>
        <dbReference type="ARBA" id="ARBA00001971"/>
    </source>
</evidence>
<comment type="similarity">
    <text evidence="2 8">Belongs to the cytochrome P450 family.</text>
</comment>
<organism evidence="9 12">
    <name type="scientific">Aspergillus felis</name>
    <dbReference type="NCBI Taxonomy" id="1287682"/>
    <lineage>
        <taxon>Eukaryota</taxon>
        <taxon>Fungi</taxon>
        <taxon>Dikarya</taxon>
        <taxon>Ascomycota</taxon>
        <taxon>Pezizomycotina</taxon>
        <taxon>Eurotiomycetes</taxon>
        <taxon>Eurotiomycetidae</taxon>
        <taxon>Eurotiales</taxon>
        <taxon>Aspergillaceae</taxon>
        <taxon>Aspergillus</taxon>
        <taxon>Aspergillus subgen. Fumigati</taxon>
    </lineage>
</organism>
<comment type="cofactor">
    <cofactor evidence="1 7">
        <name>heme</name>
        <dbReference type="ChEBI" id="CHEBI:30413"/>
    </cofactor>
</comment>
<evidence type="ECO:0000256" key="8">
    <source>
        <dbReference type="RuleBase" id="RU000461"/>
    </source>
</evidence>
<evidence type="ECO:0000313" key="10">
    <source>
        <dbReference type="EMBL" id="KAF7176879.1"/>
    </source>
</evidence>
<dbReference type="GO" id="GO:0019748">
    <property type="term" value="P:secondary metabolic process"/>
    <property type="evidence" value="ECO:0007669"/>
    <property type="project" value="UniProtKB-ARBA"/>
</dbReference>
<dbReference type="Proteomes" id="UP000641853">
    <property type="component" value="Unassembled WGS sequence"/>
</dbReference>
<dbReference type="Gene3D" id="1.10.630.10">
    <property type="entry name" value="Cytochrome P450"/>
    <property type="match status" value="1"/>
</dbReference>
<evidence type="ECO:0008006" key="13">
    <source>
        <dbReference type="Google" id="ProtNLM"/>
    </source>
</evidence>
<evidence type="ECO:0000256" key="6">
    <source>
        <dbReference type="ARBA" id="ARBA00023033"/>
    </source>
</evidence>
<accession>A0A8H6Q029</accession>
<keyword evidence="11" id="KW-1185">Reference proteome</keyword>
<keyword evidence="6 8" id="KW-0503">Monooxygenase</keyword>
<sequence>MLPDHTFPSSLREFMQPQYTMRPSPPWKLDYVNHVILHDLNKNMAKVFPAMREEVTIALSIEFPASDDWSEITLYTQCLRLVCRVAGRAFVGTGLHRNEEWIDIMCNYTKDIFVSALKLRAIPSLLRPLLYPLIPDVQRVYKHNARAGELIGSIVKQREKDEATIPGYTKPNDTIEWIRDLVPNEDKKNYGYQGVAQLAIAAVSMRTTSQLITNILLNLIAYPEYVPILKEEIENVLASCNGQWTLDSMSKLEKLDSFMKESLRFDTPLTATFQRKAVQRITLSDGTVLQPGTLALAPSNAIAFDPNIYQDPDKFDGLRFYKLRHQNDSKANNIIYQFTAASKTQVQFGGGRHACPGRWFAAHLIKIVVAAILFKYDLKFRTGEKRPKTWLFQTINTPDPKGKIMVRKAQYV</sequence>
<dbReference type="GO" id="GO:0016705">
    <property type="term" value="F:oxidoreductase activity, acting on paired donors, with incorporation or reduction of molecular oxygen"/>
    <property type="evidence" value="ECO:0007669"/>
    <property type="project" value="InterPro"/>
</dbReference>
<dbReference type="EMBL" id="JACBAG010001906">
    <property type="protein sequence ID" value="KAF7176879.1"/>
    <property type="molecule type" value="Genomic_DNA"/>
</dbReference>
<evidence type="ECO:0000256" key="7">
    <source>
        <dbReference type="PIRSR" id="PIRSR602403-1"/>
    </source>
</evidence>
<dbReference type="PANTHER" id="PTHR46206">
    <property type="entry name" value="CYTOCHROME P450"/>
    <property type="match status" value="1"/>
</dbReference>
<keyword evidence="5 7" id="KW-0408">Iron</keyword>
<dbReference type="InterPro" id="IPR017972">
    <property type="entry name" value="Cyt_P450_CS"/>
</dbReference>
<name>A0A8H6Q029_9EURO</name>
<protein>
    <recommendedName>
        <fullName evidence="13">Cytochrome P450</fullName>
    </recommendedName>
</protein>
<dbReference type="PROSITE" id="PS00086">
    <property type="entry name" value="CYTOCHROME_P450"/>
    <property type="match status" value="1"/>
</dbReference>
<proteinExistence type="inferred from homology"/>
<dbReference type="SUPFAM" id="SSF48264">
    <property type="entry name" value="Cytochrome P450"/>
    <property type="match status" value="1"/>
</dbReference>
<evidence type="ECO:0000256" key="3">
    <source>
        <dbReference type="ARBA" id="ARBA00022723"/>
    </source>
</evidence>
<dbReference type="CDD" id="cd11041">
    <property type="entry name" value="CYP503A1-like"/>
    <property type="match status" value="1"/>
</dbReference>
<feature type="binding site" description="axial binding residue" evidence="7">
    <location>
        <position position="355"/>
    </location>
    <ligand>
        <name>heme</name>
        <dbReference type="ChEBI" id="CHEBI:30413"/>
    </ligand>
    <ligandPart>
        <name>Fe</name>
        <dbReference type="ChEBI" id="CHEBI:18248"/>
    </ligandPart>
</feature>
<dbReference type="InterPro" id="IPR002403">
    <property type="entry name" value="Cyt_P450_E_grp-IV"/>
</dbReference>
<evidence type="ECO:0000256" key="2">
    <source>
        <dbReference type="ARBA" id="ARBA00010617"/>
    </source>
</evidence>
<gene>
    <name evidence="9" type="ORF">CNMCM5623_008216</name>
    <name evidence="10" type="ORF">CNMCM7691_004163</name>
</gene>
<evidence type="ECO:0000256" key="5">
    <source>
        <dbReference type="ARBA" id="ARBA00023004"/>
    </source>
</evidence>
<dbReference type="InterPro" id="IPR036396">
    <property type="entry name" value="Cyt_P450_sf"/>
</dbReference>
<reference evidence="9" key="1">
    <citation type="submission" date="2020-06" db="EMBL/GenBank/DDBJ databases">
        <title>Draft genome sequences of strains closely related to Aspergillus parafelis and Aspergillus hiratsukae.</title>
        <authorList>
            <person name="Dos Santos R.A.C."/>
            <person name="Rivero-Menendez O."/>
            <person name="Steenwyk J.L."/>
            <person name="Mead M.E."/>
            <person name="Goldman G.H."/>
            <person name="Alastruey-Izquierdo A."/>
            <person name="Rokas A."/>
        </authorList>
    </citation>
    <scope>NUCLEOTIDE SEQUENCE</scope>
    <source>
        <strain evidence="9">CNM-CM5623</strain>
        <strain evidence="10">CNM-CM7691</strain>
    </source>
</reference>
<dbReference type="GO" id="GO:0020037">
    <property type="term" value="F:heme binding"/>
    <property type="evidence" value="ECO:0007669"/>
    <property type="project" value="InterPro"/>
</dbReference>
<comment type="caution">
    <text evidence="9">The sequence shown here is derived from an EMBL/GenBank/DDBJ whole genome shotgun (WGS) entry which is preliminary data.</text>
</comment>
<evidence type="ECO:0000313" key="11">
    <source>
        <dbReference type="Proteomes" id="UP000641853"/>
    </source>
</evidence>
<dbReference type="Pfam" id="PF00067">
    <property type="entry name" value="p450"/>
    <property type="match status" value="1"/>
</dbReference>
<dbReference type="AlphaFoldDB" id="A0A8H6Q029"/>
<keyword evidence="7 8" id="KW-0349">Heme</keyword>
<keyword evidence="4 8" id="KW-0560">Oxidoreductase</keyword>
<dbReference type="EMBL" id="JACBAE010001346">
    <property type="protein sequence ID" value="KAF7163146.1"/>
    <property type="molecule type" value="Genomic_DNA"/>
</dbReference>
<evidence type="ECO:0000313" key="9">
    <source>
        <dbReference type="EMBL" id="KAF7163146.1"/>
    </source>
</evidence>
<dbReference type="GO" id="GO:0004497">
    <property type="term" value="F:monooxygenase activity"/>
    <property type="evidence" value="ECO:0007669"/>
    <property type="project" value="UniProtKB-KW"/>
</dbReference>
<evidence type="ECO:0000313" key="12">
    <source>
        <dbReference type="Proteomes" id="UP000654922"/>
    </source>
</evidence>
<keyword evidence="3 7" id="KW-0479">Metal-binding</keyword>
<dbReference type="InterPro" id="IPR001128">
    <property type="entry name" value="Cyt_P450"/>
</dbReference>